<sequence>MKTIHALTLMILFLIGSENTVQTKDRSRDSMLVGTWKFEGSEILFTHHKDRVDKWLTDTLYFYEDHTMKFSYRKEDGILRTHHSKWKLVNDNELVFYERKLKHSITEELPETSLRIDMFSRRKLTLQSPIFNNTNAVQVMNVYFRKIRD</sequence>
<dbReference type="AlphaFoldDB" id="A0A9X1KYS4"/>
<evidence type="ECO:0008006" key="5">
    <source>
        <dbReference type="Google" id="ProtNLM"/>
    </source>
</evidence>
<keyword evidence="4" id="KW-1185">Reference proteome</keyword>
<name>A0A9X1KYS4_9BACT</name>
<dbReference type="RefSeq" id="WP_225698265.1">
    <property type="nucleotide sequence ID" value="NZ_JAIXNE010000002.1"/>
</dbReference>
<accession>A0A9X1KYS4</accession>
<evidence type="ECO:0000313" key="3">
    <source>
        <dbReference type="EMBL" id="MCA6077465.1"/>
    </source>
</evidence>
<dbReference type="EMBL" id="JAIXNE010000002">
    <property type="protein sequence ID" value="MCA6075160.1"/>
    <property type="molecule type" value="Genomic_DNA"/>
</dbReference>
<organism evidence="3 4">
    <name type="scientific">Fulvivirga sedimenti</name>
    <dbReference type="NCBI Taxonomy" id="2879465"/>
    <lineage>
        <taxon>Bacteria</taxon>
        <taxon>Pseudomonadati</taxon>
        <taxon>Bacteroidota</taxon>
        <taxon>Cytophagia</taxon>
        <taxon>Cytophagales</taxon>
        <taxon>Fulvivirgaceae</taxon>
        <taxon>Fulvivirga</taxon>
    </lineage>
</organism>
<proteinExistence type="predicted"/>
<dbReference type="EMBL" id="JAIXNE010000004">
    <property type="protein sequence ID" value="MCA6077465.1"/>
    <property type="molecule type" value="Genomic_DNA"/>
</dbReference>
<dbReference type="Proteomes" id="UP001139409">
    <property type="component" value="Unassembled WGS sequence"/>
</dbReference>
<dbReference type="EMBL" id="JAIXNE010000003">
    <property type="protein sequence ID" value="MCA6076337.1"/>
    <property type="molecule type" value="Genomic_DNA"/>
</dbReference>
<evidence type="ECO:0000313" key="1">
    <source>
        <dbReference type="EMBL" id="MCA6075160.1"/>
    </source>
</evidence>
<evidence type="ECO:0000313" key="2">
    <source>
        <dbReference type="EMBL" id="MCA6076337.1"/>
    </source>
</evidence>
<protein>
    <recommendedName>
        <fullName evidence="5">Lipocalin-like domain-containing protein</fullName>
    </recommendedName>
</protein>
<reference evidence="3" key="1">
    <citation type="submission" date="2021-09" db="EMBL/GenBank/DDBJ databases">
        <title>Fulvivirga sp. isolated from coastal sediment.</title>
        <authorList>
            <person name="Yu H."/>
        </authorList>
    </citation>
    <scope>NUCLEOTIDE SEQUENCE</scope>
    <source>
        <strain evidence="3">1062</strain>
    </source>
</reference>
<comment type="caution">
    <text evidence="3">The sequence shown here is derived from an EMBL/GenBank/DDBJ whole genome shotgun (WGS) entry which is preliminary data.</text>
</comment>
<gene>
    <name evidence="1" type="ORF">LDX50_09775</name>
    <name evidence="2" type="ORF">LDX50_15745</name>
    <name evidence="3" type="ORF">LDX50_21465</name>
</gene>
<evidence type="ECO:0000313" key="4">
    <source>
        <dbReference type="Proteomes" id="UP001139409"/>
    </source>
</evidence>